<comment type="caution">
    <text evidence="7">The sequence shown here is derived from an EMBL/GenBank/DDBJ whole genome shotgun (WGS) entry which is preliminary data.</text>
</comment>
<protein>
    <recommendedName>
        <fullName evidence="9">Conjugal transfer protein TrbI</fullName>
    </recommendedName>
</protein>
<evidence type="ECO:0000256" key="5">
    <source>
        <dbReference type="ARBA" id="ARBA00023136"/>
    </source>
</evidence>
<evidence type="ECO:0000256" key="4">
    <source>
        <dbReference type="ARBA" id="ARBA00022989"/>
    </source>
</evidence>
<evidence type="ECO:0000256" key="6">
    <source>
        <dbReference type="SAM" id="MobiDB-lite"/>
    </source>
</evidence>
<evidence type="ECO:0000256" key="2">
    <source>
        <dbReference type="ARBA" id="ARBA00010265"/>
    </source>
</evidence>
<name>A0A178MZA0_9PROT</name>
<dbReference type="RefSeq" id="WP_068497044.1">
    <property type="nucleotide sequence ID" value="NZ_LWQU01000039.1"/>
</dbReference>
<evidence type="ECO:0008006" key="9">
    <source>
        <dbReference type="Google" id="ProtNLM"/>
    </source>
</evidence>
<comment type="subcellular location">
    <subcellularLocation>
        <location evidence="1">Membrane</location>
        <topology evidence="1">Single-pass membrane protein</topology>
    </subcellularLocation>
</comment>
<dbReference type="OrthoDB" id="9807354at2"/>
<keyword evidence="3" id="KW-0812">Transmembrane</keyword>
<evidence type="ECO:0000256" key="3">
    <source>
        <dbReference type="ARBA" id="ARBA00022692"/>
    </source>
</evidence>
<evidence type="ECO:0000313" key="7">
    <source>
        <dbReference type="EMBL" id="OAN63630.1"/>
    </source>
</evidence>
<dbReference type="InterPro" id="IPR005498">
    <property type="entry name" value="T4SS_VirB10/TraB/TrbI"/>
</dbReference>
<gene>
    <name evidence="7" type="ORF">A6A05_19135</name>
</gene>
<dbReference type="InterPro" id="IPR042217">
    <property type="entry name" value="T4SS_VirB10/TrbI"/>
</dbReference>
<dbReference type="EMBL" id="LWQU01000039">
    <property type="protein sequence ID" value="OAN63630.1"/>
    <property type="molecule type" value="Genomic_DNA"/>
</dbReference>
<sequence>MANWMCDLAIAAGMTLSGTCQPALPATDPLPDDQKEIWSYRQPVQPEPPPPPPPPAMPPVVIQKEVIREVRVEVAPPAPPPPPPVRTGPDPFETAMAASYRNRVQGNSGVPTITASLSSDLGPMGAPGLGTGAAVPEPAAEYEEKALTSTGPVDNSRIITTDRYVCGVLETATNTQLDGSTGGTVVIQVSRDTFGYHGRNILVPKGSRLVCGFKSLEKVGSSRSPFRCSRILLGGSRAEIFGLKANAVDVQGHLGISGDVDHRIFERYGTAFILAGISAAVRAATAGSSTVNSTSTSSSSGSSSSFSGSSNALSAGGAELSQRLGEITAATLEQTINLLPILRTFQGQRVCIRPDTDWYIAKVE</sequence>
<proteinExistence type="inferred from homology"/>
<accession>A0A178MZA0</accession>
<feature type="compositionally biased region" description="Pro residues" evidence="6">
    <location>
        <begin position="45"/>
        <end position="57"/>
    </location>
</feature>
<dbReference type="AlphaFoldDB" id="A0A178MZA0"/>
<dbReference type="Gene3D" id="2.40.128.260">
    <property type="entry name" value="Type IV secretion system, VirB10/TraB/TrbI"/>
    <property type="match status" value="1"/>
</dbReference>
<dbReference type="CDD" id="cd16429">
    <property type="entry name" value="VirB10"/>
    <property type="match status" value="1"/>
</dbReference>
<evidence type="ECO:0000256" key="1">
    <source>
        <dbReference type="ARBA" id="ARBA00004167"/>
    </source>
</evidence>
<organism evidence="7 8">
    <name type="scientific">Magnetospirillum moscoviense</name>
    <dbReference type="NCBI Taxonomy" id="1437059"/>
    <lineage>
        <taxon>Bacteria</taxon>
        <taxon>Pseudomonadati</taxon>
        <taxon>Pseudomonadota</taxon>
        <taxon>Alphaproteobacteria</taxon>
        <taxon>Rhodospirillales</taxon>
        <taxon>Rhodospirillaceae</taxon>
        <taxon>Magnetospirillum</taxon>
    </lineage>
</organism>
<dbReference type="GO" id="GO:0016020">
    <property type="term" value="C:membrane"/>
    <property type="evidence" value="ECO:0007669"/>
    <property type="project" value="UniProtKB-SubCell"/>
</dbReference>
<comment type="similarity">
    <text evidence="2">Belongs to the TrbI/VirB10 family.</text>
</comment>
<evidence type="ECO:0000313" key="8">
    <source>
        <dbReference type="Proteomes" id="UP000078543"/>
    </source>
</evidence>
<dbReference type="STRING" id="1437059.A6A05_19135"/>
<dbReference type="Proteomes" id="UP000078543">
    <property type="component" value="Unassembled WGS sequence"/>
</dbReference>
<dbReference type="Pfam" id="PF03743">
    <property type="entry name" value="TrbI"/>
    <property type="match status" value="1"/>
</dbReference>
<keyword evidence="4" id="KW-1133">Transmembrane helix</keyword>
<keyword evidence="8" id="KW-1185">Reference proteome</keyword>
<keyword evidence="5" id="KW-0472">Membrane</keyword>
<feature type="region of interest" description="Disordered" evidence="6">
    <location>
        <begin position="24"/>
        <end position="57"/>
    </location>
</feature>
<reference evidence="7 8" key="1">
    <citation type="submission" date="2016-04" db="EMBL/GenBank/DDBJ databases">
        <title>Draft genome sequence of freshwater magnetotactic bacteria Magnetospirillum marisnigri SP-1 and Magnetospirillum moscoviense BB-1.</title>
        <authorList>
            <person name="Koziaeva V."/>
            <person name="Dziuba M.V."/>
            <person name="Ivanov T.M."/>
            <person name="Kuznetsov B."/>
            <person name="Grouzdev D.S."/>
        </authorList>
    </citation>
    <scope>NUCLEOTIDE SEQUENCE [LARGE SCALE GENOMIC DNA]</scope>
    <source>
        <strain evidence="7 8">BB-1</strain>
    </source>
</reference>